<evidence type="ECO:0000256" key="1">
    <source>
        <dbReference type="SAM" id="MobiDB-lite"/>
    </source>
</evidence>
<feature type="compositionally biased region" description="Pro residues" evidence="1">
    <location>
        <begin position="70"/>
        <end position="90"/>
    </location>
</feature>
<sequence length="484" mass="51608">MINVIFYRAVGAPLCPLEDNKMYCQQHRSLKSCAYSHDAPMQPNNGTPGNENAFDSQGQSWPHRDFTGSPTPPPPPPPTSLSPPSSPPPKSARLFASFGGIFFGYDSGYINGVVSRAVNEAVKIVMRMRQDTKVIETASYRCGTGCGHEGKRKDKLVTSVPADEEGEEEAGEEEAGEEEAGEEEAGEEEAGEEEASKEGDAGKIPYKVRWVGVRSQYPSNLQDSAGKGNPKEAHEAEQERPQNILAAIHELRILLREINLSDTRRSSALLDGEKDVMPALVNRVYQVRGDGGGGGDKVASGDVAAGTDTAVTTAYSDAFDDHDSEVIVLGSCAPASEGQSKANLAALWKEMHEAGVLVSVHRPTNWGVAAVGSHSSSVPRPGAWSATPHTSGRSITYFGDASPGKGPPSLAAPHRTNCRTATTWSSQTMASDVPCNAHSTYRESRTRTADTSGCGGGAGEKERRAFELFTDKEQSLCVITALIM</sequence>
<feature type="compositionally biased region" description="Acidic residues" evidence="1">
    <location>
        <begin position="162"/>
        <end position="193"/>
    </location>
</feature>
<comment type="caution">
    <text evidence="2">The sequence shown here is derived from an EMBL/GenBank/DDBJ whole genome shotgun (WGS) entry which is preliminary data.</text>
</comment>
<feature type="region of interest" description="Disordered" evidence="1">
    <location>
        <begin position="218"/>
        <end position="239"/>
    </location>
</feature>
<dbReference type="AlphaFoldDB" id="A0AAV9JD77"/>
<reference evidence="2 3" key="1">
    <citation type="submission" date="2021-11" db="EMBL/GenBank/DDBJ databases">
        <title>Black yeast isolated from Biological Soil Crust.</title>
        <authorList>
            <person name="Kurbessoian T."/>
        </authorList>
    </citation>
    <scope>NUCLEOTIDE SEQUENCE [LARGE SCALE GENOMIC DNA]</scope>
    <source>
        <strain evidence="2 3">CCFEE 5522</strain>
    </source>
</reference>
<evidence type="ECO:0008006" key="4">
    <source>
        <dbReference type="Google" id="ProtNLM"/>
    </source>
</evidence>
<protein>
    <recommendedName>
        <fullName evidence="4">C3H1-type domain-containing protein</fullName>
    </recommendedName>
</protein>
<feature type="region of interest" description="Disordered" evidence="1">
    <location>
        <begin position="439"/>
        <end position="459"/>
    </location>
</feature>
<feature type="compositionally biased region" description="Basic and acidic residues" evidence="1">
    <location>
        <begin position="229"/>
        <end position="239"/>
    </location>
</feature>
<feature type="compositionally biased region" description="Polar residues" evidence="1">
    <location>
        <begin position="42"/>
        <end position="60"/>
    </location>
</feature>
<gene>
    <name evidence="2" type="ORF">LTR36_006074</name>
</gene>
<dbReference type="EMBL" id="JAVFHQ010000037">
    <property type="protein sequence ID" value="KAK4542885.1"/>
    <property type="molecule type" value="Genomic_DNA"/>
</dbReference>
<dbReference type="Proteomes" id="UP001324427">
    <property type="component" value="Unassembled WGS sequence"/>
</dbReference>
<organism evidence="2 3">
    <name type="scientific">Oleoguttula mirabilis</name>
    <dbReference type="NCBI Taxonomy" id="1507867"/>
    <lineage>
        <taxon>Eukaryota</taxon>
        <taxon>Fungi</taxon>
        <taxon>Dikarya</taxon>
        <taxon>Ascomycota</taxon>
        <taxon>Pezizomycotina</taxon>
        <taxon>Dothideomycetes</taxon>
        <taxon>Dothideomycetidae</taxon>
        <taxon>Mycosphaerellales</taxon>
        <taxon>Teratosphaeriaceae</taxon>
        <taxon>Oleoguttula</taxon>
    </lineage>
</organism>
<keyword evidence="3" id="KW-1185">Reference proteome</keyword>
<feature type="region of interest" description="Disordered" evidence="1">
    <location>
        <begin position="146"/>
        <end position="201"/>
    </location>
</feature>
<evidence type="ECO:0000313" key="3">
    <source>
        <dbReference type="Proteomes" id="UP001324427"/>
    </source>
</evidence>
<evidence type="ECO:0000313" key="2">
    <source>
        <dbReference type="EMBL" id="KAK4542885.1"/>
    </source>
</evidence>
<feature type="region of interest" description="Disordered" evidence="1">
    <location>
        <begin position="36"/>
        <end position="91"/>
    </location>
</feature>
<accession>A0AAV9JD77</accession>
<name>A0AAV9JD77_9PEZI</name>
<proteinExistence type="predicted"/>